<dbReference type="InterPro" id="IPR011330">
    <property type="entry name" value="Glyco_hydro/deAcase_b/a-brl"/>
</dbReference>
<dbReference type="Pfam" id="PF00364">
    <property type="entry name" value="Biotin_lipoyl"/>
    <property type="match status" value="1"/>
</dbReference>
<proteinExistence type="inferred from homology"/>
<evidence type="ECO:0000313" key="7">
    <source>
        <dbReference type="EMBL" id="KAL1894030.1"/>
    </source>
</evidence>
<dbReference type="Proteomes" id="UP001583186">
    <property type="component" value="Unassembled WGS sequence"/>
</dbReference>
<keyword evidence="3" id="KW-0560">Oxidoreductase</keyword>
<dbReference type="CDD" id="cd06850">
    <property type="entry name" value="biotinyl_domain"/>
    <property type="match status" value="1"/>
</dbReference>
<dbReference type="InterPro" id="IPR000089">
    <property type="entry name" value="Biotin_lipoyl"/>
</dbReference>
<dbReference type="SUPFAM" id="SSF51430">
    <property type="entry name" value="NAD(P)-linked oxidoreductase"/>
    <property type="match status" value="1"/>
</dbReference>
<dbReference type="CDD" id="cd19071">
    <property type="entry name" value="AKR_AKR1-5-like"/>
    <property type="match status" value="1"/>
</dbReference>
<dbReference type="InterPro" id="IPR001882">
    <property type="entry name" value="Biotin_BS"/>
</dbReference>
<feature type="domain" description="Lipoyl-binding" evidence="6">
    <location>
        <begin position="307"/>
        <end position="341"/>
    </location>
</feature>
<dbReference type="PANTHER" id="PTHR43827:SF3">
    <property type="entry name" value="NADP-DEPENDENT OXIDOREDUCTASE DOMAIN-CONTAINING PROTEIN"/>
    <property type="match status" value="1"/>
</dbReference>
<evidence type="ECO:0000256" key="2">
    <source>
        <dbReference type="ARBA" id="ARBA00022857"/>
    </source>
</evidence>
<keyword evidence="4" id="KW-0092">Biotin</keyword>
<comment type="caution">
    <text evidence="7">The sequence shown here is derived from an EMBL/GenBank/DDBJ whole genome shotgun (WGS) entry which is preliminary data.</text>
</comment>
<dbReference type="InterPro" id="IPR020471">
    <property type="entry name" value="AKR"/>
</dbReference>
<dbReference type="InterPro" id="IPR011053">
    <property type="entry name" value="Single_hybrid_motif"/>
</dbReference>
<name>A0ABR3Z1U9_9PEZI</name>
<evidence type="ECO:0008006" key="9">
    <source>
        <dbReference type="Google" id="ProtNLM"/>
    </source>
</evidence>
<reference evidence="7 8" key="1">
    <citation type="journal article" date="2024" name="IMA Fungus">
        <title>IMA Genome - F19 : A genome assembly and annotation guide to empower mycologists, including annotated draft genome sequences of Ceratocystis pirilliformis, Diaporthe australafricana, Fusarium ophioides, Paecilomyces lecythidis, and Sporothrix stenoceras.</title>
        <authorList>
            <person name="Aylward J."/>
            <person name="Wilson A.M."/>
            <person name="Visagie C.M."/>
            <person name="Spraker J."/>
            <person name="Barnes I."/>
            <person name="Buitendag C."/>
            <person name="Ceriani C."/>
            <person name="Del Mar Angel L."/>
            <person name="du Plessis D."/>
            <person name="Fuchs T."/>
            <person name="Gasser K."/>
            <person name="Kramer D."/>
            <person name="Li W."/>
            <person name="Munsamy K."/>
            <person name="Piso A."/>
            <person name="Price J.L."/>
            <person name="Sonnekus B."/>
            <person name="Thomas C."/>
            <person name="van der Nest A."/>
            <person name="van Dijk A."/>
            <person name="van Heerden A."/>
            <person name="van Vuuren N."/>
            <person name="Yilmaz N."/>
            <person name="Duong T.A."/>
            <person name="van der Merwe N.A."/>
            <person name="Wingfield M.J."/>
            <person name="Wingfield B.D."/>
        </authorList>
    </citation>
    <scope>NUCLEOTIDE SEQUENCE [LARGE SCALE GENOMIC DNA]</scope>
    <source>
        <strain evidence="7 8">CMW 5346</strain>
    </source>
</reference>
<dbReference type="PROSITE" id="PS00188">
    <property type="entry name" value="BIOTIN"/>
    <property type="match status" value="1"/>
</dbReference>
<organism evidence="7 8">
    <name type="scientific">Sporothrix stenoceras</name>
    <dbReference type="NCBI Taxonomy" id="5173"/>
    <lineage>
        <taxon>Eukaryota</taxon>
        <taxon>Fungi</taxon>
        <taxon>Dikarya</taxon>
        <taxon>Ascomycota</taxon>
        <taxon>Pezizomycotina</taxon>
        <taxon>Sordariomycetes</taxon>
        <taxon>Sordariomycetidae</taxon>
        <taxon>Ophiostomatales</taxon>
        <taxon>Ophiostomataceae</taxon>
        <taxon>Sporothrix</taxon>
    </lineage>
</organism>
<gene>
    <name evidence="7" type="ORF">Sste5346_006172</name>
</gene>
<keyword evidence="2" id="KW-0521">NADP</keyword>
<evidence type="ECO:0000313" key="8">
    <source>
        <dbReference type="Proteomes" id="UP001583186"/>
    </source>
</evidence>
<accession>A0ABR3Z1U9</accession>
<dbReference type="InterPro" id="IPR005501">
    <property type="entry name" value="LamB/YcsF/PxpA-like"/>
</dbReference>
<feature type="domain" description="NADP-dependent oxidoreductase" evidence="5">
    <location>
        <begin position="365"/>
        <end position="625"/>
    </location>
</feature>
<dbReference type="PRINTS" id="PR00069">
    <property type="entry name" value="ALDKETRDTASE"/>
</dbReference>
<dbReference type="EMBL" id="JAWCUI010000035">
    <property type="protein sequence ID" value="KAL1894030.1"/>
    <property type="molecule type" value="Genomic_DNA"/>
</dbReference>
<evidence type="ECO:0000256" key="1">
    <source>
        <dbReference type="ARBA" id="ARBA00007905"/>
    </source>
</evidence>
<dbReference type="SUPFAM" id="SSF88713">
    <property type="entry name" value="Glycoside hydrolase/deacetylase"/>
    <property type="match status" value="1"/>
</dbReference>
<keyword evidence="8" id="KW-1185">Reference proteome</keyword>
<evidence type="ECO:0000256" key="3">
    <source>
        <dbReference type="ARBA" id="ARBA00023002"/>
    </source>
</evidence>
<dbReference type="PROSITE" id="PS00798">
    <property type="entry name" value="ALDOKETO_REDUCTASE_1"/>
    <property type="match status" value="1"/>
</dbReference>
<dbReference type="InterPro" id="IPR036812">
    <property type="entry name" value="NAD(P)_OxRdtase_dom_sf"/>
</dbReference>
<evidence type="ECO:0000259" key="6">
    <source>
        <dbReference type="Pfam" id="PF00364"/>
    </source>
</evidence>
<dbReference type="InterPro" id="IPR018170">
    <property type="entry name" value="Aldo/ket_reductase_CS"/>
</dbReference>
<dbReference type="PANTHER" id="PTHR43827">
    <property type="entry name" value="2,5-DIKETO-D-GLUCONIC ACID REDUCTASE"/>
    <property type="match status" value="1"/>
</dbReference>
<evidence type="ECO:0000259" key="5">
    <source>
        <dbReference type="Pfam" id="PF00248"/>
    </source>
</evidence>
<dbReference type="Gene3D" id="3.20.20.100">
    <property type="entry name" value="NADP-dependent oxidoreductase domain"/>
    <property type="match status" value="1"/>
</dbReference>
<dbReference type="Gene3D" id="2.40.50.100">
    <property type="match status" value="1"/>
</dbReference>
<dbReference type="Gene3D" id="3.20.20.370">
    <property type="entry name" value="Glycoside hydrolase/deacetylase"/>
    <property type="match status" value="1"/>
</dbReference>
<protein>
    <recommendedName>
        <fullName evidence="9">NADP-dependent oxidoreductase domain-containing protein</fullName>
    </recommendedName>
</protein>
<sequence length="670" mass="73071">MAINGNMEKEEPTRPRVTVNCDMGEAYGSWKMGPDEKFMPLIDIANVACSFHGGDPVVMHKTIKLAKKHGVLIGAHPSVPDREGFGRRYIDLSPENLFGQLVYQIGALTGMLRAEDMPLNHVKTHGCLWRMCEASEAHCSAVLYAIEVFDHLVNAVGVVGGLPLYGPVDPRHQLVVPKYNPARTWTRAGCLGSGGTTGSIYPTCCGVSPEEFDDILQKLALGMYEIRIEPGGFDLATYDRLVTDTADEVAAMRMVQVRCTQAEPEKENQLYAEWVTAKKEEEEAGRNSLASTTTTDPNHVLVASQMIASVWKVSVAIGDIVRSGTVLVILEAMKMEIAMRARRPQRRSDEAAGFCAEYGRQMPAVGLGTWQGGFGSKDEEALEASIVHALKSGYRLIDTAQFYQVEAIVGRAIKASGVPREKITVVTKFWGYWHHDPAAALEISLRDLGLDYIDVFLMHWPAAMTPLPEAKTVLPTEIPTTVETWKKMEALVGNKCHTIGVSNFTQKTLATLLESATIVPAVNQVELHALNPNLALVPWCIEHGIQVVSWSTLGPKAGPENPILHHPIFTDIAAAHNVGAAVVSLSWAVQRGVAIIPKSATASRIEANIRLVELSPAEMASIDGAHKKLGPLRLTDSSVNLAVTVNGKRTILGWSNVEMGWEDEEGNWLV</sequence>
<dbReference type="Pfam" id="PF00248">
    <property type="entry name" value="Aldo_ket_red"/>
    <property type="match status" value="1"/>
</dbReference>
<comment type="similarity">
    <text evidence="1">Belongs to the aldo/keto reductase family.</text>
</comment>
<dbReference type="InterPro" id="IPR023210">
    <property type="entry name" value="NADP_OxRdtase_dom"/>
</dbReference>
<dbReference type="Pfam" id="PF03746">
    <property type="entry name" value="LamB_YcsF"/>
    <property type="match status" value="1"/>
</dbReference>
<dbReference type="SUPFAM" id="SSF51230">
    <property type="entry name" value="Single hybrid motif"/>
    <property type="match status" value="1"/>
</dbReference>
<evidence type="ECO:0000256" key="4">
    <source>
        <dbReference type="ARBA" id="ARBA00023267"/>
    </source>
</evidence>